<keyword evidence="1" id="KW-0472">Membrane</keyword>
<keyword evidence="1" id="KW-0812">Transmembrane</keyword>
<organism evidence="2 3">
    <name type="scientific">Legionella dresdenensis</name>
    <dbReference type="NCBI Taxonomy" id="450200"/>
    <lineage>
        <taxon>Bacteria</taxon>
        <taxon>Pseudomonadati</taxon>
        <taxon>Pseudomonadota</taxon>
        <taxon>Gammaproteobacteria</taxon>
        <taxon>Legionellales</taxon>
        <taxon>Legionellaceae</taxon>
        <taxon>Legionella</taxon>
    </lineage>
</organism>
<sequence>MPGSRKSQWNEIIGPVTYKVQEWENVFDKVDPDKCTWESIFVMSKFGYQSDVFFAQLDGVLHERSRKFRSNAPKPYLILFQPKDYQAYERQLTKRWFESCLSVQAGDFPDAFFNEVKRGNVYFHVMKVGEQPSKSILTMSTYRANKIDPGLARFRANQAQSFNINSTNPHEIKENSDKYWLGKAAFFSCTPSMTLGSISLPDNPVMRVPCYAAIAALFLLTLPFCALLTLITIPVALFHDFFVFANNAICTGQERAATA</sequence>
<dbReference type="RefSeq" id="WP_382342926.1">
    <property type="nucleotide sequence ID" value="NZ_JBHSAB010000019.1"/>
</dbReference>
<evidence type="ECO:0000313" key="2">
    <source>
        <dbReference type="EMBL" id="MFC3909062.1"/>
    </source>
</evidence>
<reference evidence="3" key="1">
    <citation type="journal article" date="2019" name="Int. J. Syst. Evol. Microbiol.">
        <title>The Global Catalogue of Microorganisms (GCM) 10K type strain sequencing project: providing services to taxonomists for standard genome sequencing and annotation.</title>
        <authorList>
            <consortium name="The Broad Institute Genomics Platform"/>
            <consortium name="The Broad Institute Genome Sequencing Center for Infectious Disease"/>
            <person name="Wu L."/>
            <person name="Ma J."/>
        </authorList>
    </citation>
    <scope>NUCLEOTIDE SEQUENCE [LARGE SCALE GENOMIC DNA]</scope>
    <source>
        <strain evidence="3">CCUG 59858</strain>
    </source>
</reference>
<gene>
    <name evidence="2" type="ORF">ACFORL_08245</name>
</gene>
<evidence type="ECO:0000313" key="3">
    <source>
        <dbReference type="Proteomes" id="UP001595758"/>
    </source>
</evidence>
<accession>A0ABV8CFS8</accession>
<dbReference type="Proteomes" id="UP001595758">
    <property type="component" value="Unassembled WGS sequence"/>
</dbReference>
<protein>
    <submittedName>
        <fullName evidence="2">Uncharacterized protein</fullName>
    </submittedName>
</protein>
<dbReference type="EMBL" id="JBHSAB010000019">
    <property type="protein sequence ID" value="MFC3909062.1"/>
    <property type="molecule type" value="Genomic_DNA"/>
</dbReference>
<keyword evidence="3" id="KW-1185">Reference proteome</keyword>
<comment type="caution">
    <text evidence="2">The sequence shown here is derived from an EMBL/GenBank/DDBJ whole genome shotgun (WGS) entry which is preliminary data.</text>
</comment>
<keyword evidence="1" id="KW-1133">Transmembrane helix</keyword>
<feature type="transmembrane region" description="Helical" evidence="1">
    <location>
        <begin position="210"/>
        <end position="237"/>
    </location>
</feature>
<proteinExistence type="predicted"/>
<name>A0ABV8CFS8_9GAMM</name>
<evidence type="ECO:0000256" key="1">
    <source>
        <dbReference type="SAM" id="Phobius"/>
    </source>
</evidence>